<proteinExistence type="predicted"/>
<evidence type="ECO:0000259" key="2">
    <source>
        <dbReference type="PROSITE" id="PS51186"/>
    </source>
</evidence>
<dbReference type="PANTHER" id="PTHR13947">
    <property type="entry name" value="GNAT FAMILY N-ACETYLTRANSFERASE"/>
    <property type="match status" value="1"/>
</dbReference>
<evidence type="ECO:0000256" key="1">
    <source>
        <dbReference type="ARBA" id="ARBA00022679"/>
    </source>
</evidence>
<dbReference type="PROSITE" id="PS51186">
    <property type="entry name" value="GNAT"/>
    <property type="match status" value="1"/>
</dbReference>
<organism evidence="3 4">
    <name type="scientific">Alteromonas alba</name>
    <dbReference type="NCBI Taxonomy" id="2079529"/>
    <lineage>
        <taxon>Bacteria</taxon>
        <taxon>Pseudomonadati</taxon>
        <taxon>Pseudomonadota</taxon>
        <taxon>Gammaproteobacteria</taxon>
        <taxon>Alteromonadales</taxon>
        <taxon>Alteromonadaceae</taxon>
        <taxon>Alteromonas/Salinimonas group</taxon>
        <taxon>Alteromonas</taxon>
    </lineage>
</organism>
<gene>
    <name evidence="3" type="primary">rimI</name>
    <name evidence="3" type="ORF">C6Y40_10195</name>
</gene>
<dbReference type="CDD" id="cd04301">
    <property type="entry name" value="NAT_SF"/>
    <property type="match status" value="1"/>
</dbReference>
<dbReference type="NCBIfam" id="TIGR01575">
    <property type="entry name" value="rimI"/>
    <property type="match status" value="1"/>
</dbReference>
<accession>A0A2S9VBF9</accession>
<comment type="caution">
    <text evidence="3">The sequence shown here is derived from an EMBL/GenBank/DDBJ whole genome shotgun (WGS) entry which is preliminary data.</text>
</comment>
<evidence type="ECO:0000313" key="4">
    <source>
        <dbReference type="Proteomes" id="UP000238949"/>
    </source>
</evidence>
<dbReference type="InterPro" id="IPR006464">
    <property type="entry name" value="AcTrfase_RimI/Ard1"/>
</dbReference>
<keyword evidence="1 3" id="KW-0808">Transferase</keyword>
<dbReference type="Pfam" id="PF00583">
    <property type="entry name" value="Acetyltransf_1"/>
    <property type="match status" value="1"/>
</dbReference>
<dbReference type="GO" id="GO:0008080">
    <property type="term" value="F:N-acetyltransferase activity"/>
    <property type="evidence" value="ECO:0007669"/>
    <property type="project" value="InterPro"/>
</dbReference>
<keyword evidence="4" id="KW-1185">Reference proteome</keyword>
<dbReference type="EMBL" id="PVNP01000089">
    <property type="protein sequence ID" value="PRO73764.1"/>
    <property type="molecule type" value="Genomic_DNA"/>
</dbReference>
<dbReference type="OrthoDB" id="9796919at2"/>
<name>A0A2S9VBF9_9ALTE</name>
<evidence type="ECO:0000313" key="3">
    <source>
        <dbReference type="EMBL" id="PRO73764.1"/>
    </source>
</evidence>
<feature type="domain" description="N-acetyltransferase" evidence="2">
    <location>
        <begin position="14"/>
        <end position="159"/>
    </location>
</feature>
<dbReference type="Gene3D" id="3.40.630.30">
    <property type="match status" value="1"/>
</dbReference>
<dbReference type="Proteomes" id="UP000238949">
    <property type="component" value="Unassembled WGS sequence"/>
</dbReference>
<sequence>MAGIVRTELDLSQLKITQADEALALAAHSIHCEAQYAPWSEATFLDCTTAPYECWVMLCDGQVIGFVILLVVLDEVTLMDIAISEELRGQGAGKRMLDFVINRCKQLNASSCFLEVRESNLAAHTLYVNSGFELLERRKGYYPTKDGREDALMMSLSISADSHHANPV</sequence>
<protein>
    <submittedName>
        <fullName evidence="3">Ribosomal-protein-alanine N-acetyltransferase</fullName>
    </submittedName>
</protein>
<dbReference type="InterPro" id="IPR000182">
    <property type="entry name" value="GNAT_dom"/>
</dbReference>
<dbReference type="PANTHER" id="PTHR13947:SF37">
    <property type="entry name" value="LD18367P"/>
    <property type="match status" value="1"/>
</dbReference>
<dbReference type="SUPFAM" id="SSF55729">
    <property type="entry name" value="Acyl-CoA N-acyltransferases (Nat)"/>
    <property type="match status" value="1"/>
</dbReference>
<dbReference type="InterPro" id="IPR016181">
    <property type="entry name" value="Acyl_CoA_acyltransferase"/>
</dbReference>
<dbReference type="InterPro" id="IPR050769">
    <property type="entry name" value="NAT_camello-type"/>
</dbReference>
<reference evidence="4" key="1">
    <citation type="journal article" date="2020" name="Int. J. Syst. Evol. Microbiol.">
        <title>Alteromonas alba sp. nov., a marine bacterium isolated from the seawater of the West Pacific Ocean.</title>
        <authorList>
            <person name="Sun C."/>
            <person name="Wu Y.-H."/>
            <person name="Xamxidin M."/>
            <person name="Cheng H."/>
            <person name="Xu X.-W."/>
        </authorList>
    </citation>
    <scope>NUCLEOTIDE SEQUENCE [LARGE SCALE GENOMIC DNA]</scope>
    <source>
        <strain evidence="4">190</strain>
    </source>
</reference>
<dbReference type="AlphaFoldDB" id="A0A2S9VBF9"/>